<keyword evidence="5" id="KW-0732">Signal</keyword>
<feature type="domain" description="CopC" evidence="11">
    <location>
        <begin position="47"/>
        <end position="140"/>
    </location>
</feature>
<name>A0ABV9THD5_9MICC</name>
<dbReference type="InterPro" id="IPR007348">
    <property type="entry name" value="CopC_dom"/>
</dbReference>
<evidence type="ECO:0000256" key="6">
    <source>
        <dbReference type="ARBA" id="ARBA00022989"/>
    </source>
</evidence>
<feature type="transmembrane region" description="Helical" evidence="10">
    <location>
        <begin position="202"/>
        <end position="225"/>
    </location>
</feature>
<keyword evidence="14" id="KW-1185">Reference proteome</keyword>
<evidence type="ECO:0000259" key="12">
    <source>
        <dbReference type="Pfam" id="PF05425"/>
    </source>
</evidence>
<comment type="caution">
    <text evidence="13">The sequence shown here is derived from an EMBL/GenBank/DDBJ whole genome shotgun (WGS) entry which is preliminary data.</text>
</comment>
<feature type="transmembrane region" description="Helical" evidence="10">
    <location>
        <begin position="430"/>
        <end position="451"/>
    </location>
</feature>
<dbReference type="InterPro" id="IPR008457">
    <property type="entry name" value="Cu-R_CopD_dom"/>
</dbReference>
<feature type="transmembrane region" description="Helical" evidence="10">
    <location>
        <begin position="349"/>
        <end position="370"/>
    </location>
</feature>
<feature type="transmembrane region" description="Helical" evidence="10">
    <location>
        <begin position="169"/>
        <end position="190"/>
    </location>
</feature>
<keyword evidence="7" id="KW-0186">Copper</keyword>
<feature type="transmembrane region" description="Helical" evidence="10">
    <location>
        <begin position="390"/>
        <end position="409"/>
    </location>
</feature>
<keyword evidence="4" id="KW-0479">Metal-binding</keyword>
<evidence type="ECO:0000256" key="2">
    <source>
        <dbReference type="ARBA" id="ARBA00022475"/>
    </source>
</evidence>
<feature type="domain" description="Copper resistance protein D" evidence="12">
    <location>
        <begin position="347"/>
        <end position="448"/>
    </location>
</feature>
<sequence>MQSTRTGRATPGPRSEERRAPRMVLALLTALTAMLLTLLAAPAAAAHTEQPATDPADARVLEKPPRTVTMSFTEPVGATAEDIEVAGPSGEPLPVDVQALDSTVAVTPAAPLAAEGTHRVTWRVPSADGHPISGSFTFSIGAPATPPTGHGAPAAAHGALVAHHAAQTLVYLGIFAAAGLVVFDLLLLAAPPGTAPGSRRRVRALAGLGAAAAAAGAVASVPATVMWQSGATLIALADPGLWRTAIGSDAAVAAAMTGVGTVVAVGALPRAAGDRAAPAGRLALGGVALAVASLVVVGHSRAVAPSWLVVTADAVHVATGVVWIGGILGLLAVLGQARDLPVHQATATLVRFSTVAAGTVLALTVAGVILGWRILGDAEALVTTGYGRLLLLKVLVVAGVVGVAAWNRWRLLPRVRARSDPAARDDLRSALHTEGALLLFVLVLTGVLTSLSP</sequence>
<dbReference type="SUPFAM" id="SSF81296">
    <property type="entry name" value="E set domains"/>
    <property type="match status" value="1"/>
</dbReference>
<organism evidence="13 14">
    <name type="scientific">Kocuria oceani</name>
    <dbReference type="NCBI Taxonomy" id="988827"/>
    <lineage>
        <taxon>Bacteria</taxon>
        <taxon>Bacillati</taxon>
        <taxon>Actinomycetota</taxon>
        <taxon>Actinomycetes</taxon>
        <taxon>Micrococcales</taxon>
        <taxon>Micrococcaceae</taxon>
        <taxon>Kocuria</taxon>
    </lineage>
</organism>
<dbReference type="Gene3D" id="2.60.40.1220">
    <property type="match status" value="1"/>
</dbReference>
<feature type="region of interest" description="Disordered" evidence="9">
    <location>
        <begin position="1"/>
        <end position="21"/>
    </location>
</feature>
<reference evidence="14" key="1">
    <citation type="journal article" date="2019" name="Int. J. Syst. Evol. Microbiol.">
        <title>The Global Catalogue of Microorganisms (GCM) 10K type strain sequencing project: providing services to taxonomists for standard genome sequencing and annotation.</title>
        <authorList>
            <consortium name="The Broad Institute Genomics Platform"/>
            <consortium name="The Broad Institute Genome Sequencing Center for Infectious Disease"/>
            <person name="Wu L."/>
            <person name="Ma J."/>
        </authorList>
    </citation>
    <scope>NUCLEOTIDE SEQUENCE [LARGE SCALE GENOMIC DNA]</scope>
    <source>
        <strain evidence="14">CGMCC 4.6946</strain>
    </source>
</reference>
<dbReference type="PANTHER" id="PTHR34820:SF4">
    <property type="entry name" value="INNER MEMBRANE PROTEIN YEBZ"/>
    <property type="match status" value="1"/>
</dbReference>
<feature type="transmembrane region" description="Helical" evidence="10">
    <location>
        <begin position="245"/>
        <end position="268"/>
    </location>
</feature>
<dbReference type="PANTHER" id="PTHR34820">
    <property type="entry name" value="INNER MEMBRANE PROTEIN YEBZ"/>
    <property type="match status" value="1"/>
</dbReference>
<dbReference type="Pfam" id="PF05425">
    <property type="entry name" value="CopD"/>
    <property type="match status" value="1"/>
</dbReference>
<feature type="compositionally biased region" description="Basic and acidic residues" evidence="9">
    <location>
        <begin position="56"/>
        <end position="65"/>
    </location>
</feature>
<evidence type="ECO:0000256" key="8">
    <source>
        <dbReference type="ARBA" id="ARBA00023136"/>
    </source>
</evidence>
<feature type="transmembrane region" description="Helical" evidence="10">
    <location>
        <begin position="280"/>
        <end position="302"/>
    </location>
</feature>
<dbReference type="Proteomes" id="UP001595797">
    <property type="component" value="Unassembled WGS sequence"/>
</dbReference>
<evidence type="ECO:0000313" key="14">
    <source>
        <dbReference type="Proteomes" id="UP001595797"/>
    </source>
</evidence>
<keyword evidence="8 10" id="KW-0472">Membrane</keyword>
<evidence type="ECO:0000256" key="1">
    <source>
        <dbReference type="ARBA" id="ARBA00004651"/>
    </source>
</evidence>
<evidence type="ECO:0000256" key="4">
    <source>
        <dbReference type="ARBA" id="ARBA00022723"/>
    </source>
</evidence>
<evidence type="ECO:0000256" key="3">
    <source>
        <dbReference type="ARBA" id="ARBA00022692"/>
    </source>
</evidence>
<dbReference type="RefSeq" id="WP_277549669.1">
    <property type="nucleotide sequence ID" value="NZ_JARAMH010000001.1"/>
</dbReference>
<dbReference type="EMBL" id="JBHSIW010000007">
    <property type="protein sequence ID" value="MFC4902856.1"/>
    <property type="molecule type" value="Genomic_DNA"/>
</dbReference>
<evidence type="ECO:0000259" key="11">
    <source>
        <dbReference type="Pfam" id="PF04234"/>
    </source>
</evidence>
<keyword evidence="2" id="KW-1003">Cell membrane</keyword>
<accession>A0ABV9THD5</accession>
<feature type="region of interest" description="Disordered" evidence="9">
    <location>
        <begin position="47"/>
        <end position="66"/>
    </location>
</feature>
<dbReference type="InterPro" id="IPR014756">
    <property type="entry name" value="Ig_E-set"/>
</dbReference>
<dbReference type="InterPro" id="IPR032694">
    <property type="entry name" value="CopC/D"/>
</dbReference>
<evidence type="ECO:0000256" key="10">
    <source>
        <dbReference type="SAM" id="Phobius"/>
    </source>
</evidence>
<dbReference type="InterPro" id="IPR014755">
    <property type="entry name" value="Cu-Rt/internalin_Ig-like"/>
</dbReference>
<proteinExistence type="predicted"/>
<protein>
    <submittedName>
        <fullName evidence="13">CopD family protein</fullName>
    </submittedName>
</protein>
<keyword evidence="3 10" id="KW-0812">Transmembrane</keyword>
<feature type="transmembrane region" description="Helical" evidence="10">
    <location>
        <begin position="314"/>
        <end position="337"/>
    </location>
</feature>
<dbReference type="Pfam" id="PF04234">
    <property type="entry name" value="CopC"/>
    <property type="match status" value="1"/>
</dbReference>
<evidence type="ECO:0000256" key="7">
    <source>
        <dbReference type="ARBA" id="ARBA00023008"/>
    </source>
</evidence>
<comment type="subcellular location">
    <subcellularLocation>
        <location evidence="1">Cell membrane</location>
        <topology evidence="1">Multi-pass membrane protein</topology>
    </subcellularLocation>
</comment>
<evidence type="ECO:0000256" key="5">
    <source>
        <dbReference type="ARBA" id="ARBA00022729"/>
    </source>
</evidence>
<gene>
    <name evidence="13" type="ORF">ACFPCS_04670</name>
</gene>
<evidence type="ECO:0000313" key="13">
    <source>
        <dbReference type="EMBL" id="MFC4902856.1"/>
    </source>
</evidence>
<keyword evidence="6 10" id="KW-1133">Transmembrane helix</keyword>
<evidence type="ECO:0000256" key="9">
    <source>
        <dbReference type="SAM" id="MobiDB-lite"/>
    </source>
</evidence>